<dbReference type="PANTHER" id="PTHR43656:SF2">
    <property type="entry name" value="BINDING OXIDOREDUCTASE, PUTATIVE (AFU_ORTHOLOGUE AFUA_2G08260)-RELATED"/>
    <property type="match status" value="1"/>
</dbReference>
<dbReference type="InterPro" id="IPR013785">
    <property type="entry name" value="Aldolase_TIM"/>
</dbReference>
<sequence>MDIHSSLKLPCGAVLDNRLAKAAMTERFSDSDLKPNQKHYTLYEKWAKDGSGLLITGNVLLDSSHLESAGNVVMNEVSMPELKLWAAAATANGNHCWTQISHSGRQTSIFNNLRPVSASNVKLKKLGFFAKPRTLLEDEILQLIEQFAEASRISKEAGFTGVQIHAAHGYLISQFLSPNTNLRTDSWGGSLENRTRILFEIIRRTRAKVGSNFPISVKLNSSDFQKGGFSEEDSLWVIKKLDELGVDLLEISGGTYENAEFLLAENVRQSTKNREAYFLDFAEKVRKQSSIPLMVTGGIRTLSFCNTALQEGLLDVVGMARPYLLYDDFAKRFLSEELTPEPFTIRTGIKAFEDMAEAGFYNLQLDRLGRGGSVYLGYSPARSAFHLVKHEFVKAMANKLRG</sequence>
<protein>
    <submittedName>
        <fullName evidence="4">2,4-dienoyl-CoA reductase</fullName>
    </submittedName>
</protein>
<keyword evidence="2" id="KW-0560">Oxidoreductase</keyword>
<evidence type="ECO:0000256" key="2">
    <source>
        <dbReference type="ARBA" id="ARBA00023002"/>
    </source>
</evidence>
<gene>
    <name evidence="4" type="ORF">SAMN04488029_2723</name>
</gene>
<evidence type="ECO:0000256" key="1">
    <source>
        <dbReference type="ARBA" id="ARBA00022630"/>
    </source>
</evidence>
<dbReference type="Gene3D" id="3.20.20.70">
    <property type="entry name" value="Aldolase class I"/>
    <property type="match status" value="1"/>
</dbReference>
<dbReference type="AlphaFoldDB" id="A0A1W2GHH1"/>
<dbReference type="EMBL" id="FWYF01000003">
    <property type="protein sequence ID" value="SMD36105.1"/>
    <property type="molecule type" value="Genomic_DNA"/>
</dbReference>
<evidence type="ECO:0000313" key="4">
    <source>
        <dbReference type="EMBL" id="SMD36105.1"/>
    </source>
</evidence>
<evidence type="ECO:0000259" key="3">
    <source>
        <dbReference type="Pfam" id="PF00724"/>
    </source>
</evidence>
<dbReference type="OrthoDB" id="9772736at2"/>
<keyword evidence="1" id="KW-0285">Flavoprotein</keyword>
<dbReference type="RefSeq" id="WP_084373387.1">
    <property type="nucleotide sequence ID" value="NZ_FWYF01000003.1"/>
</dbReference>
<dbReference type="GO" id="GO:0016491">
    <property type="term" value="F:oxidoreductase activity"/>
    <property type="evidence" value="ECO:0007669"/>
    <property type="project" value="UniProtKB-KW"/>
</dbReference>
<feature type="domain" description="NADH:flavin oxidoreductase/NADH oxidase N-terminal" evidence="3">
    <location>
        <begin position="15"/>
        <end position="332"/>
    </location>
</feature>
<dbReference type="Pfam" id="PF00724">
    <property type="entry name" value="Oxidored_FMN"/>
    <property type="match status" value="1"/>
</dbReference>
<name>A0A1W2GHH1_REIFA</name>
<accession>A0A1W2GHH1</accession>
<dbReference type="STRING" id="692418.SAMN04488029_2723"/>
<dbReference type="InterPro" id="IPR001155">
    <property type="entry name" value="OxRdtase_FMN_N"/>
</dbReference>
<proteinExistence type="predicted"/>
<dbReference type="Proteomes" id="UP000192472">
    <property type="component" value="Unassembled WGS sequence"/>
</dbReference>
<dbReference type="GO" id="GO:0010181">
    <property type="term" value="F:FMN binding"/>
    <property type="evidence" value="ECO:0007669"/>
    <property type="project" value="InterPro"/>
</dbReference>
<dbReference type="SUPFAM" id="SSF51395">
    <property type="entry name" value="FMN-linked oxidoreductases"/>
    <property type="match status" value="1"/>
</dbReference>
<evidence type="ECO:0000313" key="5">
    <source>
        <dbReference type="Proteomes" id="UP000192472"/>
    </source>
</evidence>
<dbReference type="PANTHER" id="PTHR43656">
    <property type="entry name" value="BINDING OXIDOREDUCTASE, PUTATIVE (AFU_ORTHOLOGUE AFUA_2G08260)-RELATED"/>
    <property type="match status" value="1"/>
</dbReference>
<organism evidence="4 5">
    <name type="scientific">Reichenbachiella faecimaris</name>
    <dbReference type="NCBI Taxonomy" id="692418"/>
    <lineage>
        <taxon>Bacteria</taxon>
        <taxon>Pseudomonadati</taxon>
        <taxon>Bacteroidota</taxon>
        <taxon>Cytophagia</taxon>
        <taxon>Cytophagales</taxon>
        <taxon>Reichenbachiellaceae</taxon>
        <taxon>Reichenbachiella</taxon>
    </lineage>
</organism>
<dbReference type="InterPro" id="IPR051799">
    <property type="entry name" value="NADH_flavin_oxidoreductase"/>
</dbReference>
<keyword evidence="5" id="KW-1185">Reference proteome</keyword>
<reference evidence="4 5" key="1">
    <citation type="submission" date="2017-04" db="EMBL/GenBank/DDBJ databases">
        <authorList>
            <person name="Afonso C.L."/>
            <person name="Miller P.J."/>
            <person name="Scott M.A."/>
            <person name="Spackman E."/>
            <person name="Goraichik I."/>
            <person name="Dimitrov K.M."/>
            <person name="Suarez D.L."/>
            <person name="Swayne D.E."/>
        </authorList>
    </citation>
    <scope>NUCLEOTIDE SEQUENCE [LARGE SCALE GENOMIC DNA]</scope>
    <source>
        <strain evidence="4 5">DSM 26133</strain>
    </source>
</reference>
<dbReference type="CDD" id="cd04733">
    <property type="entry name" value="OYE_like_2_FMN"/>
    <property type="match status" value="1"/>
</dbReference>